<evidence type="ECO:0000256" key="1">
    <source>
        <dbReference type="ARBA" id="ARBA00004571"/>
    </source>
</evidence>
<evidence type="ECO:0000259" key="14">
    <source>
        <dbReference type="Pfam" id="PF00593"/>
    </source>
</evidence>
<keyword evidence="2 12" id="KW-0813">Transport</keyword>
<dbReference type="PANTHER" id="PTHR32552">
    <property type="entry name" value="FERRICHROME IRON RECEPTOR-RELATED"/>
    <property type="match status" value="1"/>
</dbReference>
<organism evidence="16 17">
    <name type="scientific">Sphingobacterium zeae</name>
    <dbReference type="NCBI Taxonomy" id="1776859"/>
    <lineage>
        <taxon>Bacteria</taxon>
        <taxon>Pseudomonadati</taxon>
        <taxon>Bacteroidota</taxon>
        <taxon>Sphingobacteriia</taxon>
        <taxon>Sphingobacteriales</taxon>
        <taxon>Sphingobacteriaceae</taxon>
        <taxon>Sphingobacterium</taxon>
    </lineage>
</organism>
<dbReference type="PANTHER" id="PTHR32552:SF68">
    <property type="entry name" value="FERRICHROME OUTER MEMBRANE TRANSPORTER_PHAGE RECEPTOR"/>
    <property type="match status" value="1"/>
</dbReference>
<evidence type="ECO:0000256" key="12">
    <source>
        <dbReference type="PROSITE-ProRule" id="PRU01360"/>
    </source>
</evidence>
<comment type="caution">
    <text evidence="16">The sequence shown here is derived from an EMBL/GenBank/DDBJ whole genome shotgun (WGS) entry which is preliminary data.</text>
</comment>
<dbReference type="InterPro" id="IPR000531">
    <property type="entry name" value="Beta-barrel_TonB"/>
</dbReference>
<evidence type="ECO:0000256" key="6">
    <source>
        <dbReference type="ARBA" id="ARBA00022729"/>
    </source>
</evidence>
<dbReference type="InterPro" id="IPR037066">
    <property type="entry name" value="Plug_dom_sf"/>
</dbReference>
<evidence type="ECO:0000256" key="9">
    <source>
        <dbReference type="ARBA" id="ARBA00023077"/>
    </source>
</evidence>
<comment type="subcellular location">
    <subcellularLocation>
        <location evidence="1 12">Cell outer membrane</location>
        <topology evidence="1 12">Multi-pass membrane protein</topology>
    </subcellularLocation>
</comment>
<keyword evidence="17" id="KW-1185">Reference proteome</keyword>
<dbReference type="Pfam" id="PF07715">
    <property type="entry name" value="Plug"/>
    <property type="match status" value="1"/>
</dbReference>
<dbReference type="InterPro" id="IPR012910">
    <property type="entry name" value="Plug_dom"/>
</dbReference>
<sequence length="670" mass="75230">MKPPINFNFFNPIGIFFILVMILLSHKAFCQAAAVRGTIKSQTGERMPFVTVSLSESKKTVQTDNNGDYSFTTLQAGNYIISAKYLGANMESKQITLLNGQEMVVDFVLSLKERVLDGIEISGYRRFGKKESEQVAKLPLKNLENPQVYNVVPKEILQEQVIVTYNDVLKNVTGVSQGLVNGSNSFYMRGFENNSFIRNGIQDRKDNSLEVANIEHIEVLKGPSATLFGNSLTSFGGLINRVTKKPFDIAKGEISYTLGGFDLNRITADINTPLVKDAGLLMRTNIAYHDEGNYMDAGFTKRLFIAPSLLYKVNDRLTISIDAEIYQQKANDFHRLFPEMSFTKKSTESLGINWKRYYHGNDLTESKPSVSIYAEAAYQLSAKWKSQTLISQTKHSSVGYRVWNEIMQDSVNRNIRYSNSNYNSIEIQQNFTGDFELAGHRNRLVVGLDYYNARSNENFIIAYPFDRIGLKGKDPAYTHISKATVDAFLATLNPIRTISEQSTYSAYFSDVFNITHNFLAMASLRIDHFASGGSYDLAADTVTGKFSQTNLSPKLGLVYQLIPDKISLFGNYMNGFANNGPAIQPDGARTVFKPSNANQWEAGLKLNLLDGKLNSTISYYDIKVNDILRPDPTRNGFTIQDGGQISSGHGNRIDCQHGQRFQYYCWICLQ</sequence>
<keyword evidence="8" id="KW-0406">Ion transport</keyword>
<evidence type="ECO:0000256" key="10">
    <source>
        <dbReference type="ARBA" id="ARBA00023136"/>
    </source>
</evidence>
<keyword evidence="10 12" id="KW-0472">Membrane</keyword>
<keyword evidence="16" id="KW-0675">Receptor</keyword>
<evidence type="ECO:0000256" key="7">
    <source>
        <dbReference type="ARBA" id="ARBA00023004"/>
    </source>
</evidence>
<feature type="domain" description="TonB-dependent receptor-like beta-barrel" evidence="14">
    <location>
        <begin position="353"/>
        <end position="640"/>
    </location>
</feature>
<dbReference type="Proteomes" id="UP001244640">
    <property type="component" value="Unassembled WGS sequence"/>
</dbReference>
<name>A0ABU0U743_9SPHI</name>
<evidence type="ECO:0000313" key="16">
    <source>
        <dbReference type="EMBL" id="MDQ1150779.1"/>
    </source>
</evidence>
<dbReference type="RefSeq" id="WP_307186371.1">
    <property type="nucleotide sequence ID" value="NZ_JAUTBA010000001.1"/>
</dbReference>
<accession>A0ABU0U743</accession>
<evidence type="ECO:0000256" key="5">
    <source>
        <dbReference type="ARBA" id="ARBA00022692"/>
    </source>
</evidence>
<evidence type="ECO:0000256" key="4">
    <source>
        <dbReference type="ARBA" id="ARBA00022496"/>
    </source>
</evidence>
<feature type="domain" description="TonB-dependent receptor plug" evidence="15">
    <location>
        <begin position="143"/>
        <end position="231"/>
    </location>
</feature>
<protein>
    <submittedName>
        <fullName evidence="16">Iron complex outermembrane receptor protein</fullName>
    </submittedName>
</protein>
<keyword evidence="11 12" id="KW-0998">Cell outer membrane</keyword>
<dbReference type="SUPFAM" id="SSF49464">
    <property type="entry name" value="Carboxypeptidase regulatory domain-like"/>
    <property type="match status" value="1"/>
</dbReference>
<dbReference type="PROSITE" id="PS52016">
    <property type="entry name" value="TONB_DEPENDENT_REC_3"/>
    <property type="match status" value="1"/>
</dbReference>
<evidence type="ECO:0000256" key="8">
    <source>
        <dbReference type="ARBA" id="ARBA00023065"/>
    </source>
</evidence>
<evidence type="ECO:0000313" key="17">
    <source>
        <dbReference type="Proteomes" id="UP001244640"/>
    </source>
</evidence>
<evidence type="ECO:0000256" key="2">
    <source>
        <dbReference type="ARBA" id="ARBA00022448"/>
    </source>
</evidence>
<evidence type="ECO:0000256" key="11">
    <source>
        <dbReference type="ARBA" id="ARBA00023237"/>
    </source>
</evidence>
<keyword evidence="3 12" id="KW-1134">Transmembrane beta strand</keyword>
<keyword evidence="5 12" id="KW-0812">Transmembrane</keyword>
<proteinExistence type="inferred from homology"/>
<dbReference type="InterPro" id="IPR039426">
    <property type="entry name" value="TonB-dep_rcpt-like"/>
</dbReference>
<keyword evidence="9 13" id="KW-0798">TonB box</keyword>
<evidence type="ECO:0000256" key="3">
    <source>
        <dbReference type="ARBA" id="ARBA00022452"/>
    </source>
</evidence>
<dbReference type="Gene3D" id="2.170.130.10">
    <property type="entry name" value="TonB-dependent receptor, plug domain"/>
    <property type="match status" value="1"/>
</dbReference>
<dbReference type="Gene3D" id="2.60.40.1120">
    <property type="entry name" value="Carboxypeptidase-like, regulatory domain"/>
    <property type="match status" value="1"/>
</dbReference>
<dbReference type="Pfam" id="PF00593">
    <property type="entry name" value="TonB_dep_Rec_b-barrel"/>
    <property type="match status" value="1"/>
</dbReference>
<gene>
    <name evidence="16" type="ORF">QE382_002763</name>
</gene>
<reference evidence="16 17" key="1">
    <citation type="submission" date="2023-07" db="EMBL/GenBank/DDBJ databases">
        <title>Functional and genomic diversity of the sorghum phyllosphere microbiome.</title>
        <authorList>
            <person name="Shade A."/>
        </authorList>
    </citation>
    <scope>NUCLEOTIDE SEQUENCE [LARGE SCALE GENOMIC DNA]</scope>
    <source>
        <strain evidence="16 17">SORGH_AS_0892</strain>
    </source>
</reference>
<evidence type="ECO:0000259" key="15">
    <source>
        <dbReference type="Pfam" id="PF07715"/>
    </source>
</evidence>
<keyword evidence="6" id="KW-0732">Signal</keyword>
<dbReference type="InterPro" id="IPR036942">
    <property type="entry name" value="Beta-barrel_TonB_sf"/>
</dbReference>
<dbReference type="Pfam" id="PF13620">
    <property type="entry name" value="CarboxypepD_reg"/>
    <property type="match status" value="1"/>
</dbReference>
<dbReference type="SUPFAM" id="SSF56935">
    <property type="entry name" value="Porins"/>
    <property type="match status" value="1"/>
</dbReference>
<keyword evidence="4" id="KW-0410">Iron transport</keyword>
<dbReference type="EMBL" id="JAUTBA010000001">
    <property type="protein sequence ID" value="MDQ1150779.1"/>
    <property type="molecule type" value="Genomic_DNA"/>
</dbReference>
<dbReference type="Gene3D" id="2.40.170.20">
    <property type="entry name" value="TonB-dependent receptor, beta-barrel domain"/>
    <property type="match status" value="1"/>
</dbReference>
<evidence type="ECO:0000256" key="13">
    <source>
        <dbReference type="RuleBase" id="RU003357"/>
    </source>
</evidence>
<dbReference type="InterPro" id="IPR008969">
    <property type="entry name" value="CarboxyPept-like_regulatory"/>
</dbReference>
<keyword evidence="7" id="KW-0408">Iron</keyword>
<comment type="similarity">
    <text evidence="12 13">Belongs to the TonB-dependent receptor family.</text>
</comment>